<evidence type="ECO:0000313" key="7">
    <source>
        <dbReference type="Proteomes" id="UP001153387"/>
    </source>
</evidence>
<proteinExistence type="predicted"/>
<dbReference type="InterPro" id="IPR014240">
    <property type="entry name" value="YteA"/>
</dbReference>
<reference evidence="6 7" key="1">
    <citation type="submission" date="2022-10" db="EMBL/GenBank/DDBJ databases">
        <title>Comparative genomic analysis of Cohnella hashimotonis sp. nov., isolated from the International Space Station.</title>
        <authorList>
            <person name="Simpson A."/>
            <person name="Venkateswaran K."/>
        </authorList>
    </citation>
    <scope>NUCLEOTIDE SEQUENCE [LARGE SCALE GENOMIC DNA]</scope>
    <source>
        <strain evidence="6 7">DSM 18997</strain>
    </source>
</reference>
<dbReference type="GO" id="GO:0008270">
    <property type="term" value="F:zinc ion binding"/>
    <property type="evidence" value="ECO:0007669"/>
    <property type="project" value="UniProtKB-KW"/>
</dbReference>
<protein>
    <submittedName>
        <fullName evidence="6">TraR/DksA C4-type zinc finger protein</fullName>
    </submittedName>
</protein>
<dbReference type="PANTHER" id="PTHR33823:SF4">
    <property type="entry name" value="GENERAL STRESS PROTEIN 16O"/>
    <property type="match status" value="1"/>
</dbReference>
<keyword evidence="2" id="KW-0863">Zinc-finger</keyword>
<evidence type="ECO:0000256" key="4">
    <source>
        <dbReference type="PROSITE-ProRule" id="PRU00510"/>
    </source>
</evidence>
<evidence type="ECO:0000256" key="3">
    <source>
        <dbReference type="ARBA" id="ARBA00022833"/>
    </source>
</evidence>
<gene>
    <name evidence="6" type="ORF">OMP38_22435</name>
</gene>
<dbReference type="SUPFAM" id="SSF109635">
    <property type="entry name" value="DnaK suppressor protein DksA, alpha-hairpin domain"/>
    <property type="match status" value="1"/>
</dbReference>
<dbReference type="Pfam" id="PF01258">
    <property type="entry name" value="zf-dskA_traR"/>
    <property type="match status" value="1"/>
</dbReference>
<dbReference type="EMBL" id="JAPDHZ010000004">
    <property type="protein sequence ID" value="MDG0793296.1"/>
    <property type="molecule type" value="Genomic_DNA"/>
</dbReference>
<comment type="caution">
    <text evidence="6">The sequence shown here is derived from an EMBL/GenBank/DDBJ whole genome shotgun (WGS) entry which is preliminary data.</text>
</comment>
<keyword evidence="3" id="KW-0862">Zinc</keyword>
<dbReference type="PROSITE" id="PS51128">
    <property type="entry name" value="ZF_DKSA_2"/>
    <property type="match status" value="1"/>
</dbReference>
<evidence type="ECO:0000313" key="6">
    <source>
        <dbReference type="EMBL" id="MDG0793296.1"/>
    </source>
</evidence>
<dbReference type="RefSeq" id="WP_277567099.1">
    <property type="nucleotide sequence ID" value="NZ_JAPDHZ010000004.1"/>
</dbReference>
<dbReference type="InterPro" id="IPR037187">
    <property type="entry name" value="DnaK_N"/>
</dbReference>
<evidence type="ECO:0000259" key="5">
    <source>
        <dbReference type="Pfam" id="PF01258"/>
    </source>
</evidence>
<sequence>MHRTLSDSFMSEQRRRLLDLRADIERRVGANGHFGLTDSYRDATGELSGIDNHPADAGTETFERAKDIALLEREALTLEKVEAAIRRMDTGEYGICEACGKFIPAERLAAMPTAVFCVEHEPVQAEKEGRPAEELFLHPPFGRTSMDESDEQNGFDGEDAWQIVESWGNSDSPAMAEGNNNDDYGALYIESDENDGFVEPIESFLAADITGRSSGIVRNGAYRRYLESHEGEGLLEPDIWSDEQTTD</sequence>
<evidence type="ECO:0000256" key="1">
    <source>
        <dbReference type="ARBA" id="ARBA00022723"/>
    </source>
</evidence>
<name>A0A9X4QP95_9BACL</name>
<keyword evidence="1" id="KW-0479">Metal-binding</keyword>
<dbReference type="Gene3D" id="1.20.120.910">
    <property type="entry name" value="DksA, coiled-coil domain"/>
    <property type="match status" value="1"/>
</dbReference>
<feature type="domain" description="Zinc finger DksA/TraR C4-type" evidence="5">
    <location>
        <begin position="91"/>
        <end position="119"/>
    </location>
</feature>
<organism evidence="6 7">
    <name type="scientific">Cohnella ginsengisoli</name>
    <dbReference type="NCBI Taxonomy" id="425004"/>
    <lineage>
        <taxon>Bacteria</taxon>
        <taxon>Bacillati</taxon>
        <taxon>Bacillota</taxon>
        <taxon>Bacilli</taxon>
        <taxon>Bacillales</taxon>
        <taxon>Paenibacillaceae</taxon>
        <taxon>Cohnella</taxon>
    </lineage>
</organism>
<feature type="zinc finger region" description="dksA C4-type" evidence="4">
    <location>
        <begin position="96"/>
        <end position="120"/>
    </location>
</feature>
<dbReference type="AlphaFoldDB" id="A0A9X4QP95"/>
<dbReference type="SUPFAM" id="SSF57716">
    <property type="entry name" value="Glucocorticoid receptor-like (DNA-binding domain)"/>
    <property type="match status" value="1"/>
</dbReference>
<keyword evidence="7" id="KW-1185">Reference proteome</keyword>
<accession>A0A9X4QP95</accession>
<evidence type="ECO:0000256" key="2">
    <source>
        <dbReference type="ARBA" id="ARBA00022771"/>
    </source>
</evidence>
<dbReference type="Proteomes" id="UP001153387">
    <property type="component" value="Unassembled WGS sequence"/>
</dbReference>
<dbReference type="NCBIfam" id="TIGR02890">
    <property type="entry name" value="bacill_yteA"/>
    <property type="match status" value="1"/>
</dbReference>
<dbReference type="PANTHER" id="PTHR33823">
    <property type="entry name" value="RNA POLYMERASE-BINDING TRANSCRIPTION FACTOR DKSA-RELATED"/>
    <property type="match status" value="1"/>
</dbReference>
<dbReference type="InterPro" id="IPR000962">
    <property type="entry name" value="Znf_DskA_TraR"/>
</dbReference>